<dbReference type="Gene3D" id="2.60.40.10">
    <property type="entry name" value="Immunoglobulins"/>
    <property type="match status" value="1"/>
</dbReference>
<protein>
    <submittedName>
        <fullName evidence="7">Uncharacterized protein</fullName>
    </submittedName>
</protein>
<dbReference type="SUPFAM" id="SSF51126">
    <property type="entry name" value="Pectin lyase-like"/>
    <property type="match status" value="1"/>
</dbReference>
<evidence type="ECO:0000259" key="3">
    <source>
        <dbReference type="Pfam" id="PF13205"/>
    </source>
</evidence>
<feature type="domain" description="YDG" evidence="4">
    <location>
        <begin position="616"/>
        <end position="690"/>
    </location>
</feature>
<evidence type="ECO:0000313" key="7">
    <source>
        <dbReference type="EMBL" id="OGE98410.1"/>
    </source>
</evidence>
<dbReference type="Pfam" id="PF19078">
    <property type="entry name" value="Big_12"/>
    <property type="match status" value="1"/>
</dbReference>
<evidence type="ECO:0000313" key="8">
    <source>
        <dbReference type="Proteomes" id="UP000177235"/>
    </source>
</evidence>
<dbReference type="Gene3D" id="2.60.40.1220">
    <property type="match status" value="1"/>
</dbReference>
<feature type="domain" description="YDG" evidence="4">
    <location>
        <begin position="278"/>
        <end position="357"/>
    </location>
</feature>
<feature type="domain" description="YDG" evidence="4">
    <location>
        <begin position="873"/>
        <end position="950"/>
    </location>
</feature>
<evidence type="ECO:0000259" key="4">
    <source>
        <dbReference type="Pfam" id="PF18657"/>
    </source>
</evidence>
<gene>
    <name evidence="7" type="ORF">A3J05_01025</name>
</gene>
<reference evidence="7 8" key="1">
    <citation type="journal article" date="2016" name="Nat. Commun.">
        <title>Thousands of microbial genomes shed light on interconnected biogeochemical processes in an aquifer system.</title>
        <authorList>
            <person name="Anantharaman K."/>
            <person name="Brown C.T."/>
            <person name="Hug L.A."/>
            <person name="Sharon I."/>
            <person name="Castelle C.J."/>
            <person name="Probst A.J."/>
            <person name="Thomas B.C."/>
            <person name="Singh A."/>
            <person name="Wilkins M.J."/>
            <person name="Karaoz U."/>
            <person name="Brodie E.L."/>
            <person name="Williams K.H."/>
            <person name="Hubbard S.S."/>
            <person name="Banfield J.F."/>
        </authorList>
    </citation>
    <scope>NUCLEOTIDE SEQUENCE [LARGE SCALE GENOMIC DNA]</scope>
</reference>
<keyword evidence="1 2" id="KW-0732">Signal</keyword>
<feature type="domain" description="Bacterial Ig-like" evidence="6">
    <location>
        <begin position="1373"/>
        <end position="1465"/>
    </location>
</feature>
<evidence type="ECO:0000259" key="6">
    <source>
        <dbReference type="Pfam" id="PF19078"/>
    </source>
</evidence>
<sequence>MLVNALALATALVAGGFFAPNSALAAATVTPASGGTNISIDTTSAPGGSGIYKTLSGPSITETAPGNISVGTHVITLPVGWEFNTGSTVTVVRTVGDIEPESQLAVLTANTLTFEITQASAESSGLAFIISSMKVRPTGTAPSSGNMTYSGAGIDGVSGSTIFGTLSTVPGTVTKLAFTAQPTDTVYGSVITPHPTVVIQDQFGNDSTSGLAANLDVTLTLTTGTGTLVGTATLNIGTGGGNGTVTFSGLKVDEVGLKGLTVSATGLSSAVSGTFNITQKPLTATVSVNGKPYDGTNSAVITGVQLNELEVGDVVTVDNQGTAIFDNVNVIEGNNAVSVTGVTITDADALNYNFNGTATGEANITPKPITVTPTAGQTKVYGNADPTFLYISDPLIGGDGFTGALSRVAGDDVGTYAYALGTLSAGGNYALTLAPETFAITQKLLTVTAAGVSREYDQTTNATVTLSSANEETGDGLVYAYTSASFLDKTAANGKTVNVSGISISGAKAGNYNLQDTIAVATANITKKLTAATLNLNNKTYDGDTTAAYSPGTHVVLSDIISGDVVTPSDGTSKSFSDKHVSVGKTVTAIGITLSGADAENYEFNGTGTGTATISARPITVTAVTDTRTYNGTDVSTVIPAITFGALQGTDTAGFTQTFDNKNVGTGKILTPSGSVNDGNSGANYTVTLTTVSTGEITKKSINVTAQTDTKVYDGTFTSSIAPVVDALETGDSVSTAPTQSYVTKDVAIGKTLTPSGLVINDSNSGLNYNINYVNNTAGVINAKGLTVTGAITNSKIYNGNMTATVNFGGASLVGIVETEDVTLNSAGYSATYVDKNVATGKQVTVSGLVLAGADAGNYSLTQPVLNDGVITERTLVVTANGTTKVYDSTLDATGIVTLSDDRVPGDVLTLTHTAAFADKNVGTVKPVSVTGITITGGTDAGNYTLNDVTTAATTANITQAPLTATVIVQDKVFDGNNSATITGVTLNGVFLTDIVTVDNRGTATFENASEGNGKIVTSTGVTITGDDAGNYNFSGTATGTGNILPIPTAVFVDDNFFEGNAGVHTFGYDAFATIQEGIDAVAEDGTVTIEAGTYAENVTIDTKSGITIQGVGETTILEPATGIGFAVMDSDTITIRNLKIHTTGEGAHGIWIAGTPNGGGAMSGLTVQDTTIIVDGYSTGIYAEQVSPAHTGWLIGGSGHGNTITINSGTGVTGDGLDLHDVSGSAVSYNTITLNTPTNSTNVLWTSELSDLTNLVFNSNTVSGSSGSEIAFVPNFILGGSTTITTVTVSGNTFSNWGSRALRIGAGVSSVTVSSNKFTVGTVVQILNNQGTGSVNAEGNWWGYSTGPATDAVVGTVDYRPWYTNMELTGLDSTSPTPVITSSAGTLTNVSPIPVSIDFGEAVTGFIEGDVSVGNGSVSGFTGSGATYTFNVTPTIDGAVTVNIAANAAEDASGNFSNASTQFSITYDSTAPTATITGEPTSLTNVTSTDITVGGTDVVTYQYNLDGGTYSADTPVETHITLSGLAEGAHTLYVRGSDAAGNLQAEPDTANATWTVDSTTPVAPVITSIAGDEFINDSEKTAIVVVGTAEIGSTVDVFLTGGATVTGSGVADGSGDYSITIDGTTLSDGTITPSVTATDAAGNVSEAVTTPTATKDISAPSVTGKTPDASAVGVDPTTNITVVFNEDVVITNTQVTLQKGSDTPVSTAVSGTETVTIDPATTLNNNSTYTVTLTGVTDTAGNALPTTSWTFTTSGSYSVALTNGWNLISLPVIPDSTAIADVLGDDASNIESVWTYNGATGEWLVYHPSEPEAGNLQTMTAGYGYWINYTGSGAGTLSGPGNLLRAGNNTPPSRTLYAGWNLIGYYQKENTDSVEAQYALANALQGYWSILAKYNGSSFVYLDSGDDLNPDEGYWIFLSGVGGTQYNYTIGDNAP</sequence>
<dbReference type="Pfam" id="PF18657">
    <property type="entry name" value="YDG"/>
    <property type="match status" value="8"/>
</dbReference>
<feature type="domain" description="YDG" evidence="4">
    <location>
        <begin position="783"/>
        <end position="863"/>
    </location>
</feature>
<name>A0A1F5Q9D0_9BACT</name>
<feature type="domain" description="YDG" evidence="4">
    <location>
        <begin position="698"/>
        <end position="773"/>
    </location>
</feature>
<dbReference type="InterPro" id="IPR014755">
    <property type="entry name" value="Cu-Rt/internalin_Ig-like"/>
</dbReference>
<proteinExistence type="predicted"/>
<dbReference type="InterPro" id="IPR013783">
    <property type="entry name" value="Ig-like_fold"/>
</dbReference>
<organism evidence="7 8">
    <name type="scientific">Candidatus Doudnabacteria bacterium RIFCSPLOWO2_02_FULL_48_13</name>
    <dbReference type="NCBI Taxonomy" id="1817845"/>
    <lineage>
        <taxon>Bacteria</taxon>
        <taxon>Candidatus Doudnaibacteriota</taxon>
    </lineage>
</organism>
<feature type="domain" description="MBG" evidence="5">
    <location>
        <begin position="369"/>
        <end position="438"/>
    </location>
</feature>
<feature type="domain" description="SbsA Ig-like" evidence="3">
    <location>
        <begin position="1657"/>
        <end position="1754"/>
    </location>
</feature>
<dbReference type="PANTHER" id="PTHR34677:SF3">
    <property type="entry name" value="BACTERIAL IG-LIKE DOMAIN-CONTAINING PROTEIN"/>
    <property type="match status" value="1"/>
</dbReference>
<feature type="domain" description="YDG" evidence="4">
    <location>
        <begin position="441"/>
        <end position="517"/>
    </location>
</feature>
<dbReference type="InterPro" id="IPR041286">
    <property type="entry name" value="MBG_2"/>
</dbReference>
<dbReference type="PANTHER" id="PTHR34677">
    <property type="match status" value="1"/>
</dbReference>
<dbReference type="InterPro" id="IPR032812">
    <property type="entry name" value="SbsA_Ig"/>
</dbReference>
<evidence type="ECO:0000256" key="1">
    <source>
        <dbReference type="ARBA" id="ARBA00022729"/>
    </source>
</evidence>
<dbReference type="Pfam" id="PF13205">
    <property type="entry name" value="Big_5"/>
    <property type="match status" value="1"/>
</dbReference>
<evidence type="ECO:0000256" key="2">
    <source>
        <dbReference type="SAM" id="SignalP"/>
    </source>
</evidence>
<dbReference type="InterPro" id="IPR006626">
    <property type="entry name" value="PbH1"/>
</dbReference>
<dbReference type="Pfam" id="PF18676">
    <property type="entry name" value="MBG_2"/>
    <property type="match status" value="1"/>
</dbReference>
<dbReference type="InterPro" id="IPR011050">
    <property type="entry name" value="Pectin_lyase_fold/virulence"/>
</dbReference>
<dbReference type="InterPro" id="IPR041248">
    <property type="entry name" value="YDG"/>
</dbReference>
<comment type="caution">
    <text evidence="7">The sequence shown here is derived from an EMBL/GenBank/DDBJ whole genome shotgun (WGS) entry which is preliminary data.</text>
</comment>
<dbReference type="EMBL" id="MFFF01000033">
    <property type="protein sequence ID" value="OGE98410.1"/>
    <property type="molecule type" value="Genomic_DNA"/>
</dbReference>
<evidence type="ECO:0000259" key="5">
    <source>
        <dbReference type="Pfam" id="PF18676"/>
    </source>
</evidence>
<dbReference type="Proteomes" id="UP000177235">
    <property type="component" value="Unassembled WGS sequence"/>
</dbReference>
<dbReference type="InterPro" id="IPR044048">
    <property type="entry name" value="Big_12"/>
</dbReference>
<feature type="chain" id="PRO_5009520463" evidence="2">
    <location>
        <begin position="26"/>
        <end position="1936"/>
    </location>
</feature>
<dbReference type="SMART" id="SM00710">
    <property type="entry name" value="PbH1"/>
    <property type="match status" value="10"/>
</dbReference>
<feature type="domain" description="YDG" evidence="4">
    <location>
        <begin position="526"/>
        <end position="605"/>
    </location>
</feature>
<accession>A0A1F5Q9D0</accession>
<feature type="signal peptide" evidence="2">
    <location>
        <begin position="1"/>
        <end position="25"/>
    </location>
</feature>
<feature type="domain" description="YDG" evidence="4">
    <location>
        <begin position="959"/>
        <end position="1038"/>
    </location>
</feature>